<dbReference type="AlphaFoldDB" id="A0A5K7WZ15"/>
<dbReference type="Proteomes" id="UP000326951">
    <property type="component" value="Chromosome"/>
</dbReference>
<dbReference type="GO" id="GO:0016020">
    <property type="term" value="C:membrane"/>
    <property type="evidence" value="ECO:0007669"/>
    <property type="project" value="UniProtKB-SubCell"/>
</dbReference>
<accession>A0A5K7WZ15</accession>
<name>A0A5K7WZ15_9BACL</name>
<keyword evidence="3 5" id="KW-1133">Transmembrane helix</keyword>
<evidence type="ECO:0000256" key="2">
    <source>
        <dbReference type="ARBA" id="ARBA00022692"/>
    </source>
</evidence>
<feature type="domain" description="ABC-2 type transporter transmembrane" evidence="6">
    <location>
        <begin position="19"/>
        <end position="387"/>
    </location>
</feature>
<dbReference type="EMBL" id="AP021853">
    <property type="protein sequence ID" value="BBN98914.1"/>
    <property type="molecule type" value="Genomic_DNA"/>
</dbReference>
<feature type="transmembrane region" description="Helical" evidence="5">
    <location>
        <begin position="21"/>
        <end position="41"/>
    </location>
</feature>
<protein>
    <recommendedName>
        <fullName evidence="6">ABC-2 type transporter transmembrane domain-containing protein</fullName>
    </recommendedName>
</protein>
<comment type="subcellular location">
    <subcellularLocation>
        <location evidence="1">Membrane</location>
        <topology evidence="1">Multi-pass membrane protein</topology>
    </subcellularLocation>
</comment>
<evidence type="ECO:0000256" key="4">
    <source>
        <dbReference type="ARBA" id="ARBA00023136"/>
    </source>
</evidence>
<evidence type="ECO:0000256" key="1">
    <source>
        <dbReference type="ARBA" id="ARBA00004141"/>
    </source>
</evidence>
<proteinExistence type="predicted"/>
<keyword evidence="4 5" id="KW-0472">Membrane</keyword>
<dbReference type="PROSITE" id="PS51257">
    <property type="entry name" value="PROKAR_LIPOPROTEIN"/>
    <property type="match status" value="1"/>
</dbReference>
<feature type="transmembrane region" description="Helical" evidence="5">
    <location>
        <begin position="364"/>
        <end position="385"/>
    </location>
</feature>
<gene>
    <name evidence="7" type="primary">yhaP</name>
    <name evidence="7" type="ORF">St703_16190</name>
</gene>
<sequence>MNKFILLFSQSYTNKLKAKSFLITTLIMLAGIACFFMWPTISSWFSSDDKPMTIAVSDQTNAQAETYFHSSKQMKFTPTTRSVHQEEQRIVKGKTDALLVLSLDQKGALQAELKTKNPLQLTDQQMLEEQTRAANQLFTIQQLNLSAEQAQKIMNQKIELHQKVLTKHAEKGKTSGQKSTATFVSYAVAFVIYLFVLSYLSIISSEIAAEKDSRIMEIIISSTSPVIHLLSRVFGTLALAMTQFIVLIGGALLMARGFQAGKYWDMVSTLFSELTLGYTVFAILFFFLACLLYTLVGAVLGSLVNKVQDVGQAVMPVTMLLMVGFFIAISGMSNPDTLLIKIFSYVPFTASMIMPMRIGATDMALWQAFVSLVLLVLTIIGLFMFSLRFYRGSVLTYSNGSIIKKIKQAILLSK</sequence>
<feature type="transmembrane region" description="Helical" evidence="5">
    <location>
        <begin position="338"/>
        <end position="358"/>
    </location>
</feature>
<keyword evidence="2 5" id="KW-0812">Transmembrane</keyword>
<feature type="transmembrane region" description="Helical" evidence="5">
    <location>
        <begin position="237"/>
        <end position="255"/>
    </location>
</feature>
<dbReference type="RefSeq" id="WP_028975617.1">
    <property type="nucleotide sequence ID" value="NZ_AP021853.1"/>
</dbReference>
<dbReference type="InterPro" id="IPR013525">
    <property type="entry name" value="ABC2_TM"/>
</dbReference>
<organism evidence="7 8">
    <name type="scientific">Sporolactobacillus terrae</name>
    <dbReference type="NCBI Taxonomy" id="269673"/>
    <lineage>
        <taxon>Bacteria</taxon>
        <taxon>Bacillati</taxon>
        <taxon>Bacillota</taxon>
        <taxon>Bacilli</taxon>
        <taxon>Bacillales</taxon>
        <taxon>Sporolactobacillaceae</taxon>
        <taxon>Sporolactobacillus</taxon>
    </lineage>
</organism>
<evidence type="ECO:0000259" key="6">
    <source>
        <dbReference type="Pfam" id="PF12698"/>
    </source>
</evidence>
<feature type="transmembrane region" description="Helical" evidence="5">
    <location>
        <begin position="183"/>
        <end position="203"/>
    </location>
</feature>
<evidence type="ECO:0000313" key="7">
    <source>
        <dbReference type="EMBL" id="BBN98914.1"/>
    </source>
</evidence>
<evidence type="ECO:0000256" key="3">
    <source>
        <dbReference type="ARBA" id="ARBA00022989"/>
    </source>
</evidence>
<reference evidence="7 8" key="1">
    <citation type="submission" date="2019-09" db="EMBL/GenBank/DDBJ databases">
        <title>Complete genome sequence of Sporolactobacillus terrae 70-3.</title>
        <authorList>
            <person name="Tanaka N."/>
            <person name="Shiwa Y."/>
            <person name="Fujita N."/>
            <person name="Tanasupawat S."/>
        </authorList>
    </citation>
    <scope>NUCLEOTIDE SEQUENCE [LARGE SCALE GENOMIC DNA]</scope>
    <source>
        <strain evidence="7 8">70-3</strain>
    </source>
</reference>
<dbReference type="Pfam" id="PF12698">
    <property type="entry name" value="ABC2_membrane_3"/>
    <property type="match status" value="1"/>
</dbReference>
<evidence type="ECO:0000313" key="8">
    <source>
        <dbReference type="Proteomes" id="UP000326951"/>
    </source>
</evidence>
<feature type="transmembrane region" description="Helical" evidence="5">
    <location>
        <begin position="313"/>
        <end position="331"/>
    </location>
</feature>
<evidence type="ECO:0000256" key="5">
    <source>
        <dbReference type="SAM" id="Phobius"/>
    </source>
</evidence>
<dbReference type="GO" id="GO:0140359">
    <property type="term" value="F:ABC-type transporter activity"/>
    <property type="evidence" value="ECO:0007669"/>
    <property type="project" value="InterPro"/>
</dbReference>
<feature type="transmembrane region" description="Helical" evidence="5">
    <location>
        <begin position="276"/>
        <end position="301"/>
    </location>
</feature>